<gene>
    <name evidence="3" type="ORF">ZT1A5_G1891</name>
</gene>
<dbReference type="InterPro" id="IPR007110">
    <property type="entry name" value="Ig-like_dom"/>
</dbReference>
<dbReference type="AlphaFoldDB" id="A0A1Y6L7K3"/>
<keyword evidence="1" id="KW-0812">Transmembrane</keyword>
<keyword evidence="1" id="KW-0472">Membrane</keyword>
<dbReference type="PROSITE" id="PS50835">
    <property type="entry name" value="IG_LIKE"/>
    <property type="match status" value="1"/>
</dbReference>
<evidence type="ECO:0000256" key="1">
    <source>
        <dbReference type="SAM" id="Phobius"/>
    </source>
</evidence>
<organism evidence="3 4">
    <name type="scientific">Zymoseptoria tritici ST99CH_1A5</name>
    <dbReference type="NCBI Taxonomy" id="1276529"/>
    <lineage>
        <taxon>Eukaryota</taxon>
        <taxon>Fungi</taxon>
        <taxon>Dikarya</taxon>
        <taxon>Ascomycota</taxon>
        <taxon>Pezizomycotina</taxon>
        <taxon>Dothideomycetes</taxon>
        <taxon>Dothideomycetidae</taxon>
        <taxon>Mycosphaerellales</taxon>
        <taxon>Mycosphaerellaceae</taxon>
        <taxon>Zymoseptoria</taxon>
    </lineage>
</organism>
<feature type="transmembrane region" description="Helical" evidence="1">
    <location>
        <begin position="97"/>
        <end position="118"/>
    </location>
</feature>
<dbReference type="EMBL" id="LT882676">
    <property type="protein sequence ID" value="SMY20456.1"/>
    <property type="molecule type" value="Genomic_DNA"/>
</dbReference>
<dbReference type="Proteomes" id="UP000215453">
    <property type="component" value="Chromosome 1"/>
</dbReference>
<evidence type="ECO:0000313" key="4">
    <source>
        <dbReference type="Proteomes" id="UP000215453"/>
    </source>
</evidence>
<accession>A0A1Y6L7K3</accession>
<feature type="domain" description="Ig-like" evidence="2">
    <location>
        <begin position="1"/>
        <end position="90"/>
    </location>
</feature>
<protein>
    <recommendedName>
        <fullName evidence="2">Ig-like domain-containing protein</fullName>
    </recommendedName>
</protein>
<proteinExistence type="predicted"/>
<evidence type="ECO:0000259" key="2">
    <source>
        <dbReference type="PROSITE" id="PS50835"/>
    </source>
</evidence>
<name>A0A1Y6L7K3_ZYMTR</name>
<evidence type="ECO:0000313" key="3">
    <source>
        <dbReference type="EMBL" id="SMY20456.1"/>
    </source>
</evidence>
<sequence length="208" mass="23111">MTALAKSRTVALNVTCLQQKGDHCVSWAVQGFSNMAEDKILAVSDLCEFACEATGKTCEVSVKDEDSLHYYCDASHEKMVNGKKSEKKLELRSGGSIRIIMLVLAASARIFILAFFIITTLGKQQTRKPRVICALKKDNICVNWAVYGVGKMSQSELTAVEDDCQQKCKDKGQACEAKVVSVDTWNYRCVPFCKREECREAFSGKVEL</sequence>
<keyword evidence="1" id="KW-1133">Transmembrane helix</keyword>
<reference evidence="3 4" key="1">
    <citation type="submission" date="2016-10" db="EMBL/GenBank/DDBJ databases">
        <authorList>
            <person name="Varghese N."/>
        </authorList>
    </citation>
    <scope>NUCLEOTIDE SEQUENCE [LARGE SCALE GENOMIC DNA]</scope>
</reference>